<keyword evidence="3" id="KW-1185">Reference proteome</keyword>
<dbReference type="Proteomes" id="UP000199039">
    <property type="component" value="Unassembled WGS sequence"/>
</dbReference>
<dbReference type="RefSeq" id="WP_093184025.1">
    <property type="nucleotide sequence ID" value="NZ_FMYH01000005.1"/>
</dbReference>
<keyword evidence="1" id="KW-0732">Signal</keyword>
<dbReference type="OrthoDB" id="73040at2"/>
<evidence type="ECO:0008006" key="4">
    <source>
        <dbReference type="Google" id="ProtNLM"/>
    </source>
</evidence>
<dbReference type="AlphaFoldDB" id="A0A1G6RPW8"/>
<accession>A0A1G6RPW8</accession>
<sequence>MKTRLLLALAVAVSVPLAGCATTDGASLSPDSSTTAQDAPALLADFDLTGMDAREAIEHLDPLGGSERPSALMASIRADELLLSADGRETTLDMPTDGFYVSIAPYVDQTHDCFFHSLTTCQGELAGADLQITVTDDATGQTLIDEQKTTYDNGFVGLWLPRDMTGTLTVTHDGKSVESPISTNADSATCLTTLKLV</sequence>
<dbReference type="STRING" id="1814289.SAMN05216410_2748"/>
<evidence type="ECO:0000313" key="3">
    <source>
        <dbReference type="Proteomes" id="UP000199039"/>
    </source>
</evidence>
<dbReference type="EMBL" id="FMYH01000005">
    <property type="protein sequence ID" value="SDD06740.1"/>
    <property type="molecule type" value="Genomic_DNA"/>
</dbReference>
<dbReference type="NCBIfam" id="NF038094">
    <property type="entry name" value="CueP_fam"/>
    <property type="match status" value="1"/>
</dbReference>
<gene>
    <name evidence="2" type="ORF">SAMN05216410_2748</name>
</gene>
<dbReference type="Pfam" id="PF21172">
    <property type="entry name" value="CueP"/>
    <property type="match status" value="1"/>
</dbReference>
<evidence type="ECO:0000313" key="2">
    <source>
        <dbReference type="EMBL" id="SDD06740.1"/>
    </source>
</evidence>
<dbReference type="InterPro" id="IPR047808">
    <property type="entry name" value="CueP-like"/>
</dbReference>
<dbReference type="Gene3D" id="2.60.40.3700">
    <property type="match status" value="1"/>
</dbReference>
<evidence type="ECO:0000256" key="1">
    <source>
        <dbReference type="SAM" id="SignalP"/>
    </source>
</evidence>
<feature type="chain" id="PRO_5039494183" description="CueP family metal-binding protein" evidence="1">
    <location>
        <begin position="21"/>
        <end position="197"/>
    </location>
</feature>
<proteinExistence type="predicted"/>
<feature type="signal peptide" evidence="1">
    <location>
        <begin position="1"/>
        <end position="20"/>
    </location>
</feature>
<organism evidence="2 3">
    <name type="scientific">Sanguibacter gelidistatuariae</name>
    <dbReference type="NCBI Taxonomy" id="1814289"/>
    <lineage>
        <taxon>Bacteria</taxon>
        <taxon>Bacillati</taxon>
        <taxon>Actinomycetota</taxon>
        <taxon>Actinomycetes</taxon>
        <taxon>Micrococcales</taxon>
        <taxon>Sanguibacteraceae</taxon>
        <taxon>Sanguibacter</taxon>
    </lineage>
</organism>
<reference evidence="2 3" key="1">
    <citation type="submission" date="2016-09" db="EMBL/GenBank/DDBJ databases">
        <authorList>
            <person name="Capua I."/>
            <person name="De Benedictis P."/>
            <person name="Joannis T."/>
            <person name="Lombin L.H."/>
            <person name="Cattoli G."/>
        </authorList>
    </citation>
    <scope>NUCLEOTIDE SEQUENCE [LARGE SCALE GENOMIC DNA]</scope>
    <source>
        <strain evidence="2 3">ISLP-3</strain>
    </source>
</reference>
<protein>
    <recommendedName>
        <fullName evidence="4">CueP family metal-binding protein</fullName>
    </recommendedName>
</protein>
<name>A0A1G6RPW8_9MICO</name>